<dbReference type="RefSeq" id="WP_344507271.1">
    <property type="nucleotide sequence ID" value="NZ_BAAATU010000001.1"/>
</dbReference>
<dbReference type="Proteomes" id="UP001596200">
    <property type="component" value="Unassembled WGS sequence"/>
</dbReference>
<dbReference type="EMBL" id="JBHSPU010000020">
    <property type="protein sequence ID" value="MFC5916125.1"/>
    <property type="molecule type" value="Genomic_DNA"/>
</dbReference>
<evidence type="ECO:0000313" key="1">
    <source>
        <dbReference type="EMBL" id="MFC5916125.1"/>
    </source>
</evidence>
<name>A0ABW1GMQ2_9ACTN</name>
<sequence length="72" mass="7930">MTHNTPAHRTRTPEAEPVEIRLIARDGITQHLAAAIPGCTTPRFYPSRKTPGQTLAYLRAQLPTDTTPVINP</sequence>
<keyword evidence="2" id="KW-1185">Reference proteome</keyword>
<gene>
    <name evidence="1" type="ORF">ACFP1B_22270</name>
</gene>
<protein>
    <submittedName>
        <fullName evidence="1">Uncharacterized protein</fullName>
    </submittedName>
</protein>
<proteinExistence type="predicted"/>
<comment type="caution">
    <text evidence="1">The sequence shown here is derived from an EMBL/GenBank/DDBJ whole genome shotgun (WGS) entry which is preliminary data.</text>
</comment>
<evidence type="ECO:0000313" key="2">
    <source>
        <dbReference type="Proteomes" id="UP001596200"/>
    </source>
</evidence>
<reference evidence="2" key="1">
    <citation type="journal article" date="2019" name="Int. J. Syst. Evol. Microbiol.">
        <title>The Global Catalogue of Microorganisms (GCM) 10K type strain sequencing project: providing services to taxonomists for standard genome sequencing and annotation.</title>
        <authorList>
            <consortium name="The Broad Institute Genomics Platform"/>
            <consortium name="The Broad Institute Genome Sequencing Center for Infectious Disease"/>
            <person name="Wu L."/>
            <person name="Ma J."/>
        </authorList>
    </citation>
    <scope>NUCLEOTIDE SEQUENCE [LARGE SCALE GENOMIC DNA]</scope>
    <source>
        <strain evidence="2">JCM 4147</strain>
    </source>
</reference>
<accession>A0ABW1GMQ2</accession>
<organism evidence="1 2">
    <name type="scientific">Streptomyces pulveraceus</name>
    <dbReference type="NCBI Taxonomy" id="68258"/>
    <lineage>
        <taxon>Bacteria</taxon>
        <taxon>Bacillati</taxon>
        <taxon>Actinomycetota</taxon>
        <taxon>Actinomycetes</taxon>
        <taxon>Kitasatosporales</taxon>
        <taxon>Streptomycetaceae</taxon>
        <taxon>Streptomyces</taxon>
    </lineage>
</organism>